<name>A0A917BIS2_9MICO</name>
<gene>
    <name evidence="2" type="ORF">GCM10011366_07090</name>
</gene>
<organism evidence="2 3">
    <name type="scientific">Ornithinimicrobium tianjinense</name>
    <dbReference type="NCBI Taxonomy" id="1195761"/>
    <lineage>
        <taxon>Bacteria</taxon>
        <taxon>Bacillati</taxon>
        <taxon>Actinomycetota</taxon>
        <taxon>Actinomycetes</taxon>
        <taxon>Micrococcales</taxon>
        <taxon>Ornithinimicrobiaceae</taxon>
        <taxon>Ornithinimicrobium</taxon>
    </lineage>
</organism>
<keyword evidence="1" id="KW-0472">Membrane</keyword>
<proteinExistence type="predicted"/>
<evidence type="ECO:0000256" key="1">
    <source>
        <dbReference type="SAM" id="Phobius"/>
    </source>
</evidence>
<dbReference type="RefSeq" id="WP_188428208.1">
    <property type="nucleotide sequence ID" value="NZ_BAABKH010000015.1"/>
</dbReference>
<keyword evidence="1" id="KW-1133">Transmembrane helix</keyword>
<feature type="transmembrane region" description="Helical" evidence="1">
    <location>
        <begin position="52"/>
        <end position="73"/>
    </location>
</feature>
<sequence length="79" mass="8036">MSRQTVYAVLGGLVLLVLGGVFGLLTGISVGGNYLSGFEFAGQRGYEATGTIGLWVGAGLGLILGVLGGRSLARRHRAS</sequence>
<dbReference type="AlphaFoldDB" id="A0A917BIS2"/>
<protein>
    <submittedName>
        <fullName evidence="2">Uncharacterized protein</fullName>
    </submittedName>
</protein>
<reference evidence="2" key="1">
    <citation type="journal article" date="2014" name="Int. J. Syst. Evol. Microbiol.">
        <title>Complete genome sequence of Corynebacterium casei LMG S-19264T (=DSM 44701T), isolated from a smear-ripened cheese.</title>
        <authorList>
            <consortium name="US DOE Joint Genome Institute (JGI-PGF)"/>
            <person name="Walter F."/>
            <person name="Albersmeier A."/>
            <person name="Kalinowski J."/>
            <person name="Ruckert C."/>
        </authorList>
    </citation>
    <scope>NUCLEOTIDE SEQUENCE</scope>
    <source>
        <strain evidence="2">CGMCC 1.12160</strain>
    </source>
</reference>
<evidence type="ECO:0000313" key="2">
    <source>
        <dbReference type="EMBL" id="GGF41917.1"/>
    </source>
</evidence>
<keyword evidence="1" id="KW-0812">Transmembrane</keyword>
<comment type="caution">
    <text evidence="2">The sequence shown here is derived from an EMBL/GenBank/DDBJ whole genome shotgun (WGS) entry which is preliminary data.</text>
</comment>
<feature type="transmembrane region" description="Helical" evidence="1">
    <location>
        <begin position="7"/>
        <end position="32"/>
    </location>
</feature>
<dbReference type="Proteomes" id="UP000605670">
    <property type="component" value="Unassembled WGS sequence"/>
</dbReference>
<dbReference type="EMBL" id="BMEM01000001">
    <property type="protein sequence ID" value="GGF41917.1"/>
    <property type="molecule type" value="Genomic_DNA"/>
</dbReference>
<evidence type="ECO:0000313" key="3">
    <source>
        <dbReference type="Proteomes" id="UP000605670"/>
    </source>
</evidence>
<reference evidence="2" key="2">
    <citation type="submission" date="2020-09" db="EMBL/GenBank/DDBJ databases">
        <authorList>
            <person name="Sun Q."/>
            <person name="Zhou Y."/>
        </authorList>
    </citation>
    <scope>NUCLEOTIDE SEQUENCE</scope>
    <source>
        <strain evidence="2">CGMCC 1.12160</strain>
    </source>
</reference>
<accession>A0A917BIS2</accession>
<keyword evidence="3" id="KW-1185">Reference proteome</keyword>